<evidence type="ECO:0000313" key="3">
    <source>
        <dbReference type="Proteomes" id="UP001596990"/>
    </source>
</evidence>
<feature type="transmembrane region" description="Helical" evidence="1">
    <location>
        <begin position="97"/>
        <end position="117"/>
    </location>
</feature>
<dbReference type="InterPro" id="IPR008537">
    <property type="entry name" value="DUF819"/>
</dbReference>
<sequence length="406" mass="43957">MENTLIQADDTWLLWAFLAGWAAVSIYLEQKYKWASKLTGAIIALLGALILANLKVIPTAAPAYDAVWTYVIPLAIPLLLFQANLKKVLNESGRMLFIFLISAAGTVIGAYLAFFLMKDSIPHLDKIGAMETGSYIGGGVNFAALSGKLNPPGELAASAIVADNLLMALYFFVLILMPTLSFFRKNYRTPYIDDLEKNAGSGEENTASSYWKRKDISLKDIALASGSAFVLVGVSFKLAEWIDGLIPSGDDVNVVLNLLNGLFGDGYLMLTTVTVLAVTFFSGFFEKINGAQELGTYLIYIFFVVIGVPASIPLLINNAPLLVVFVGIIVLFNMLVTFSVGRVFKFSLEEMIVASNANVGGPTTAAAFAIAKGWTKLIVPIMLVGTLGYIIGNYIGSMMYYVFQAM</sequence>
<dbReference type="Pfam" id="PF05684">
    <property type="entry name" value="DUF819"/>
    <property type="match status" value="1"/>
</dbReference>
<proteinExistence type="predicted"/>
<keyword evidence="1" id="KW-1133">Transmembrane helix</keyword>
<keyword evidence="1" id="KW-0812">Transmembrane</keyword>
<protein>
    <submittedName>
        <fullName evidence="2">DUF819 domain-containing protein</fullName>
    </submittedName>
</protein>
<feature type="transmembrane region" description="Helical" evidence="1">
    <location>
        <begin position="221"/>
        <end position="239"/>
    </location>
</feature>
<accession>A0ABW3L4C3</accession>
<comment type="caution">
    <text evidence="2">The sequence shown here is derived from an EMBL/GenBank/DDBJ whole genome shotgun (WGS) entry which is preliminary data.</text>
</comment>
<feature type="transmembrane region" description="Helical" evidence="1">
    <location>
        <begin position="351"/>
        <end position="371"/>
    </location>
</feature>
<evidence type="ECO:0000256" key="1">
    <source>
        <dbReference type="SAM" id="Phobius"/>
    </source>
</evidence>
<feature type="transmembrane region" description="Helical" evidence="1">
    <location>
        <begin position="155"/>
        <end position="177"/>
    </location>
</feature>
<dbReference type="Proteomes" id="UP001596990">
    <property type="component" value="Unassembled WGS sequence"/>
</dbReference>
<dbReference type="EMBL" id="JBHTKL010000006">
    <property type="protein sequence ID" value="MFD1020909.1"/>
    <property type="molecule type" value="Genomic_DNA"/>
</dbReference>
<dbReference type="PANTHER" id="PTHR34289:SF8">
    <property type="entry name" value="DUF819 DOMAIN-CONTAINING PROTEIN"/>
    <property type="match status" value="1"/>
</dbReference>
<feature type="transmembrane region" description="Helical" evidence="1">
    <location>
        <begin position="40"/>
        <end position="61"/>
    </location>
</feature>
<keyword evidence="3" id="KW-1185">Reference proteome</keyword>
<reference evidence="3" key="1">
    <citation type="journal article" date="2019" name="Int. J. Syst. Evol. Microbiol.">
        <title>The Global Catalogue of Microorganisms (GCM) 10K type strain sequencing project: providing services to taxonomists for standard genome sequencing and annotation.</title>
        <authorList>
            <consortium name="The Broad Institute Genomics Platform"/>
            <consortium name="The Broad Institute Genome Sequencing Center for Infectious Disease"/>
            <person name="Wu L."/>
            <person name="Ma J."/>
        </authorList>
    </citation>
    <scope>NUCLEOTIDE SEQUENCE [LARGE SCALE GENOMIC DNA]</scope>
    <source>
        <strain evidence="3">CCUG 56607</strain>
    </source>
</reference>
<feature type="transmembrane region" description="Helical" evidence="1">
    <location>
        <begin position="297"/>
        <end position="316"/>
    </location>
</feature>
<keyword evidence="1" id="KW-0472">Membrane</keyword>
<feature type="transmembrane region" description="Helical" evidence="1">
    <location>
        <begin position="67"/>
        <end position="85"/>
    </location>
</feature>
<organism evidence="2 3">
    <name type="scientific">Thalassobacillus hwangdonensis</name>
    <dbReference type="NCBI Taxonomy" id="546108"/>
    <lineage>
        <taxon>Bacteria</taxon>
        <taxon>Bacillati</taxon>
        <taxon>Bacillota</taxon>
        <taxon>Bacilli</taxon>
        <taxon>Bacillales</taxon>
        <taxon>Bacillaceae</taxon>
        <taxon>Thalassobacillus</taxon>
    </lineage>
</organism>
<feature type="transmembrane region" description="Helical" evidence="1">
    <location>
        <begin position="266"/>
        <end position="285"/>
    </location>
</feature>
<gene>
    <name evidence="2" type="ORF">ACFQ2J_17100</name>
</gene>
<dbReference type="PANTHER" id="PTHR34289">
    <property type="entry name" value="PROTEIN, PUTATIVE (DUF819)-RELATED"/>
    <property type="match status" value="1"/>
</dbReference>
<name>A0ABW3L4C3_9BACI</name>
<feature type="transmembrane region" description="Helical" evidence="1">
    <location>
        <begin position="322"/>
        <end position="344"/>
    </location>
</feature>
<dbReference type="RefSeq" id="WP_386063416.1">
    <property type="nucleotide sequence ID" value="NZ_JBHTKL010000006.1"/>
</dbReference>
<feature type="transmembrane region" description="Helical" evidence="1">
    <location>
        <begin position="377"/>
        <end position="403"/>
    </location>
</feature>
<feature type="transmembrane region" description="Helical" evidence="1">
    <location>
        <begin position="12"/>
        <end position="28"/>
    </location>
</feature>
<evidence type="ECO:0000313" key="2">
    <source>
        <dbReference type="EMBL" id="MFD1020909.1"/>
    </source>
</evidence>